<dbReference type="Proteomes" id="UP000230069">
    <property type="component" value="Unassembled WGS sequence"/>
</dbReference>
<dbReference type="GO" id="GO:0048364">
    <property type="term" value="P:root development"/>
    <property type="evidence" value="ECO:0007669"/>
    <property type="project" value="InterPro"/>
</dbReference>
<dbReference type="Pfam" id="PF03087">
    <property type="entry name" value="BPS1"/>
    <property type="match status" value="1"/>
</dbReference>
<proteinExistence type="predicted"/>
<accession>A0A2G5DU20</accession>
<dbReference type="PANTHER" id="PTHR33070:SF120">
    <property type="entry name" value="EXPRESSED PROTEIN"/>
    <property type="match status" value="1"/>
</dbReference>
<protein>
    <recommendedName>
        <fullName evidence="3">DUF241 domain-containing protein</fullName>
    </recommendedName>
</protein>
<dbReference type="InterPro" id="IPR004320">
    <property type="entry name" value="BPS1_pln"/>
</dbReference>
<dbReference type="EMBL" id="KZ305032">
    <property type="protein sequence ID" value="PIA46946.1"/>
    <property type="molecule type" value="Genomic_DNA"/>
</dbReference>
<evidence type="ECO:0008006" key="3">
    <source>
        <dbReference type="Google" id="ProtNLM"/>
    </source>
</evidence>
<evidence type="ECO:0000313" key="2">
    <source>
        <dbReference type="Proteomes" id="UP000230069"/>
    </source>
</evidence>
<gene>
    <name evidence="1" type="ORF">AQUCO_01500464v1</name>
</gene>
<dbReference type="GO" id="GO:0048367">
    <property type="term" value="P:shoot system development"/>
    <property type="evidence" value="ECO:0007669"/>
    <property type="project" value="InterPro"/>
</dbReference>
<dbReference type="AlphaFoldDB" id="A0A2G5DU20"/>
<evidence type="ECO:0000313" key="1">
    <source>
        <dbReference type="EMBL" id="PIA46946.1"/>
    </source>
</evidence>
<dbReference type="PANTHER" id="PTHR33070">
    <property type="entry name" value="OS06G0725500 PROTEIN"/>
    <property type="match status" value="1"/>
</dbReference>
<reference evidence="1 2" key="1">
    <citation type="submission" date="2017-09" db="EMBL/GenBank/DDBJ databases">
        <title>WGS assembly of Aquilegia coerulea Goldsmith.</title>
        <authorList>
            <person name="Hodges S."/>
            <person name="Kramer E."/>
            <person name="Nordborg M."/>
            <person name="Tomkins J."/>
            <person name="Borevitz J."/>
            <person name="Derieg N."/>
            <person name="Yan J."/>
            <person name="Mihaltcheva S."/>
            <person name="Hayes R.D."/>
            <person name="Rokhsar D."/>
        </authorList>
    </citation>
    <scope>NUCLEOTIDE SEQUENCE [LARGE SCALE GENOMIC DNA]</scope>
    <source>
        <strain evidence="2">cv. Goldsmith</strain>
    </source>
</reference>
<name>A0A2G5DU20_AQUCA</name>
<dbReference type="InParanoid" id="A0A2G5DU20"/>
<dbReference type="OrthoDB" id="1701699at2759"/>
<dbReference type="STRING" id="218851.A0A2G5DU20"/>
<keyword evidence="2" id="KW-1185">Reference proteome</keyword>
<sequence>MASSPLNLKTSYHVRSISLPSRSHPLTVSVEEQLCRLRSSEATSCSSSTCNNLIGLNSLYESVEDLLQLSLTQNALSSERSSKCVNDVLDGSLRLLDICSITRDVFLQIRECVQDLQSTLRRRKDTAVANEVALYMTARKKVSKIIQKCLGDLKKTENKNSSSSILNKDQNLVAIINVLREVESITLSMFKSLLSSVSSSKLQTKTTGWSLVSKLMNNKKSSQGIQVMNIEDIQKSLDSIQSSMQGLEDGLECIYKSLIKTRVSLLNILSQ</sequence>
<organism evidence="1 2">
    <name type="scientific">Aquilegia coerulea</name>
    <name type="common">Rocky mountain columbine</name>
    <dbReference type="NCBI Taxonomy" id="218851"/>
    <lineage>
        <taxon>Eukaryota</taxon>
        <taxon>Viridiplantae</taxon>
        <taxon>Streptophyta</taxon>
        <taxon>Embryophyta</taxon>
        <taxon>Tracheophyta</taxon>
        <taxon>Spermatophyta</taxon>
        <taxon>Magnoliopsida</taxon>
        <taxon>Ranunculales</taxon>
        <taxon>Ranunculaceae</taxon>
        <taxon>Thalictroideae</taxon>
        <taxon>Aquilegia</taxon>
    </lineage>
</organism>